<comment type="subcellular location">
    <subcellularLocation>
        <location evidence="1">Cell membrane</location>
        <topology evidence="1">Multi-pass membrane protein</topology>
    </subcellularLocation>
</comment>
<dbReference type="Pfam" id="PF01925">
    <property type="entry name" value="TauE"/>
    <property type="match status" value="1"/>
</dbReference>
<evidence type="ECO:0000256" key="8">
    <source>
        <dbReference type="SAM" id="Phobius"/>
    </source>
</evidence>
<dbReference type="PANTHER" id="PTHR30269:SF37">
    <property type="entry name" value="MEMBRANE TRANSPORTER PROTEIN"/>
    <property type="match status" value="1"/>
</dbReference>
<dbReference type="EMBL" id="JH992976">
    <property type="protein sequence ID" value="EKX51306.1"/>
    <property type="molecule type" value="Genomic_DNA"/>
</dbReference>
<reference evidence="9 11" key="1">
    <citation type="journal article" date="2012" name="Nature">
        <title>Algal genomes reveal evolutionary mosaicism and the fate of nucleomorphs.</title>
        <authorList>
            <consortium name="DOE Joint Genome Institute"/>
            <person name="Curtis B.A."/>
            <person name="Tanifuji G."/>
            <person name="Burki F."/>
            <person name="Gruber A."/>
            <person name="Irimia M."/>
            <person name="Maruyama S."/>
            <person name="Arias M.C."/>
            <person name="Ball S.G."/>
            <person name="Gile G.H."/>
            <person name="Hirakawa Y."/>
            <person name="Hopkins J.F."/>
            <person name="Kuo A."/>
            <person name="Rensing S.A."/>
            <person name="Schmutz J."/>
            <person name="Symeonidi A."/>
            <person name="Elias M."/>
            <person name="Eveleigh R.J."/>
            <person name="Herman E.K."/>
            <person name="Klute M.J."/>
            <person name="Nakayama T."/>
            <person name="Obornik M."/>
            <person name="Reyes-Prieto A."/>
            <person name="Armbrust E.V."/>
            <person name="Aves S.J."/>
            <person name="Beiko R.G."/>
            <person name="Coutinho P."/>
            <person name="Dacks J.B."/>
            <person name="Durnford D.G."/>
            <person name="Fast N.M."/>
            <person name="Green B.R."/>
            <person name="Grisdale C.J."/>
            <person name="Hempel F."/>
            <person name="Henrissat B."/>
            <person name="Hoppner M.P."/>
            <person name="Ishida K."/>
            <person name="Kim E."/>
            <person name="Koreny L."/>
            <person name="Kroth P.G."/>
            <person name="Liu Y."/>
            <person name="Malik S.B."/>
            <person name="Maier U.G."/>
            <person name="McRose D."/>
            <person name="Mock T."/>
            <person name="Neilson J.A."/>
            <person name="Onodera N.T."/>
            <person name="Poole A.M."/>
            <person name="Pritham E.J."/>
            <person name="Richards T.A."/>
            <person name="Rocap G."/>
            <person name="Roy S.W."/>
            <person name="Sarai C."/>
            <person name="Schaack S."/>
            <person name="Shirato S."/>
            <person name="Slamovits C.H."/>
            <person name="Spencer D.F."/>
            <person name="Suzuki S."/>
            <person name="Worden A.Z."/>
            <person name="Zauner S."/>
            <person name="Barry K."/>
            <person name="Bell C."/>
            <person name="Bharti A.K."/>
            <person name="Crow J.A."/>
            <person name="Grimwood J."/>
            <person name="Kramer R."/>
            <person name="Lindquist E."/>
            <person name="Lucas S."/>
            <person name="Salamov A."/>
            <person name="McFadden G.I."/>
            <person name="Lane C.E."/>
            <person name="Keeling P.J."/>
            <person name="Gray M.W."/>
            <person name="Grigoriev I.V."/>
            <person name="Archibald J.M."/>
        </authorList>
    </citation>
    <scope>NUCLEOTIDE SEQUENCE</scope>
    <source>
        <strain evidence="9 11">CCMP2712</strain>
    </source>
</reference>
<dbReference type="GO" id="GO:0005886">
    <property type="term" value="C:plasma membrane"/>
    <property type="evidence" value="ECO:0007669"/>
    <property type="project" value="UniProtKB-SubCell"/>
</dbReference>
<dbReference type="HOGENOM" id="CLU_657969_0_0_1"/>
<feature type="transmembrane region" description="Helical" evidence="8">
    <location>
        <begin position="185"/>
        <end position="203"/>
    </location>
</feature>
<evidence type="ECO:0000313" key="10">
    <source>
        <dbReference type="EnsemblProtists" id="EKX51306"/>
    </source>
</evidence>
<keyword evidence="6 8" id="KW-0472">Membrane</keyword>
<keyword evidence="5 8" id="KW-1133">Transmembrane helix</keyword>
<evidence type="ECO:0000256" key="5">
    <source>
        <dbReference type="ARBA" id="ARBA00022989"/>
    </source>
</evidence>
<dbReference type="Proteomes" id="UP000011087">
    <property type="component" value="Unassembled WGS sequence"/>
</dbReference>
<gene>
    <name evidence="9" type="ORF">GUITHDRAFT_103223</name>
</gene>
<evidence type="ECO:0000256" key="7">
    <source>
        <dbReference type="SAM" id="MobiDB-lite"/>
    </source>
</evidence>
<reference evidence="11" key="2">
    <citation type="submission" date="2012-11" db="EMBL/GenBank/DDBJ databases">
        <authorList>
            <person name="Kuo A."/>
            <person name="Curtis B.A."/>
            <person name="Tanifuji G."/>
            <person name="Burki F."/>
            <person name="Gruber A."/>
            <person name="Irimia M."/>
            <person name="Maruyama S."/>
            <person name="Arias M.C."/>
            <person name="Ball S.G."/>
            <person name="Gile G.H."/>
            <person name="Hirakawa Y."/>
            <person name="Hopkins J.F."/>
            <person name="Rensing S.A."/>
            <person name="Schmutz J."/>
            <person name="Symeonidi A."/>
            <person name="Elias M."/>
            <person name="Eveleigh R.J."/>
            <person name="Herman E.K."/>
            <person name="Klute M.J."/>
            <person name="Nakayama T."/>
            <person name="Obornik M."/>
            <person name="Reyes-Prieto A."/>
            <person name="Armbrust E.V."/>
            <person name="Aves S.J."/>
            <person name="Beiko R.G."/>
            <person name="Coutinho P."/>
            <person name="Dacks J.B."/>
            <person name="Durnford D.G."/>
            <person name="Fast N.M."/>
            <person name="Green B.R."/>
            <person name="Grisdale C."/>
            <person name="Hempe F."/>
            <person name="Henrissat B."/>
            <person name="Hoppner M.P."/>
            <person name="Ishida K.-I."/>
            <person name="Kim E."/>
            <person name="Koreny L."/>
            <person name="Kroth P.G."/>
            <person name="Liu Y."/>
            <person name="Malik S.-B."/>
            <person name="Maier U.G."/>
            <person name="McRose D."/>
            <person name="Mock T."/>
            <person name="Neilson J.A."/>
            <person name="Onodera N.T."/>
            <person name="Poole A.M."/>
            <person name="Pritham E.J."/>
            <person name="Richards T.A."/>
            <person name="Rocap G."/>
            <person name="Roy S.W."/>
            <person name="Sarai C."/>
            <person name="Schaack S."/>
            <person name="Shirato S."/>
            <person name="Slamovits C.H."/>
            <person name="Spencer D.F."/>
            <person name="Suzuki S."/>
            <person name="Worden A.Z."/>
            <person name="Zauner S."/>
            <person name="Barry K."/>
            <person name="Bell C."/>
            <person name="Bharti A.K."/>
            <person name="Crow J.A."/>
            <person name="Grimwood J."/>
            <person name="Kramer R."/>
            <person name="Lindquist E."/>
            <person name="Lucas S."/>
            <person name="Salamov A."/>
            <person name="McFadden G.I."/>
            <person name="Lane C.E."/>
            <person name="Keeling P.J."/>
            <person name="Gray M.W."/>
            <person name="Grigoriev I.V."/>
            <person name="Archibald J.M."/>
        </authorList>
    </citation>
    <scope>NUCLEOTIDE SEQUENCE</scope>
    <source>
        <strain evidence="11">CCMP2712</strain>
    </source>
</reference>
<evidence type="ECO:0000256" key="2">
    <source>
        <dbReference type="ARBA" id="ARBA00022448"/>
    </source>
</evidence>
<keyword evidence="4 8" id="KW-0812">Transmembrane</keyword>
<keyword evidence="11" id="KW-1185">Reference proteome</keyword>
<dbReference type="PaxDb" id="55529-EKX51306"/>
<evidence type="ECO:0000313" key="11">
    <source>
        <dbReference type="Proteomes" id="UP000011087"/>
    </source>
</evidence>
<dbReference type="KEGG" id="gtt:GUITHDRAFT_103223"/>
<feature type="transmembrane region" description="Helical" evidence="8">
    <location>
        <begin position="144"/>
        <end position="164"/>
    </location>
</feature>
<name>L1JRY7_GUITC</name>
<protein>
    <submittedName>
        <fullName evidence="9 10">Uncharacterized protein</fullName>
    </submittedName>
</protein>
<feature type="transmembrane region" description="Helical" evidence="8">
    <location>
        <begin position="118"/>
        <end position="138"/>
    </location>
</feature>
<sequence>MVRVFRGDLGVQGGRKAGRKQGMQRLEEEEEKPLAETNERPGWEHISGSSRSKAGGRWAISKNGVRVGHVGLRIYPVSNLIKSYTGFGGGIVFVSVLKVLNSFGALGEETGDDKLGGLAGNIALVTVMDSVTSLPLVIYDRHNIFWPVVFAISSCMAVTVPIGTSILQITVRSGHEALSHMLKRVFGGIVIAFVIMQMMVIRWREKKQKEVELQSTNRPAAVRMEEAETLEERGSANLIAVEAEEKSQEESSRADSSFPTSEVNGGRNKSKLGSGGEGEWSEHAPVKAKNEQFCSSFPGHCSPWDTFTLSISAVAGGIAGFLGGLFGAGGPPILVLFAYIATRHDLGITQQNIRSTGQTTYFLSIIWRLVVLAVQDLLFISRWWPYYLCVMASGSVGALAGSWLYHKLPTDTKQYQKL</sequence>
<dbReference type="PANTHER" id="PTHR30269">
    <property type="entry name" value="TRANSMEMBRANE PROTEIN YFCA"/>
    <property type="match status" value="1"/>
</dbReference>
<feature type="compositionally biased region" description="Basic and acidic residues" evidence="7">
    <location>
        <begin position="243"/>
        <end position="253"/>
    </location>
</feature>
<dbReference type="InterPro" id="IPR052017">
    <property type="entry name" value="TSUP"/>
</dbReference>
<organism evidence="9">
    <name type="scientific">Guillardia theta (strain CCMP2712)</name>
    <name type="common">Cryptophyte</name>
    <dbReference type="NCBI Taxonomy" id="905079"/>
    <lineage>
        <taxon>Eukaryota</taxon>
        <taxon>Cryptophyceae</taxon>
        <taxon>Pyrenomonadales</taxon>
        <taxon>Geminigeraceae</taxon>
        <taxon>Guillardia</taxon>
    </lineage>
</organism>
<proteinExistence type="predicted"/>
<feature type="region of interest" description="Disordered" evidence="7">
    <location>
        <begin position="1"/>
        <end position="50"/>
    </location>
</feature>
<dbReference type="RefSeq" id="XP_005838286.1">
    <property type="nucleotide sequence ID" value="XM_005838229.1"/>
</dbReference>
<feature type="compositionally biased region" description="Polar residues" evidence="7">
    <location>
        <begin position="254"/>
        <end position="263"/>
    </location>
</feature>
<feature type="compositionally biased region" description="Basic and acidic residues" evidence="7">
    <location>
        <begin position="32"/>
        <end position="43"/>
    </location>
</feature>
<keyword evidence="3" id="KW-1003">Cell membrane</keyword>
<evidence type="ECO:0000256" key="1">
    <source>
        <dbReference type="ARBA" id="ARBA00004651"/>
    </source>
</evidence>
<dbReference type="AlphaFoldDB" id="L1JRY7"/>
<keyword evidence="2" id="KW-0813">Transport</keyword>
<reference evidence="10" key="3">
    <citation type="submission" date="2016-03" db="UniProtKB">
        <authorList>
            <consortium name="EnsemblProtists"/>
        </authorList>
    </citation>
    <scope>IDENTIFICATION</scope>
</reference>
<feature type="transmembrane region" description="Helical" evidence="8">
    <location>
        <begin position="384"/>
        <end position="405"/>
    </location>
</feature>
<evidence type="ECO:0000256" key="4">
    <source>
        <dbReference type="ARBA" id="ARBA00022692"/>
    </source>
</evidence>
<feature type="region of interest" description="Disordered" evidence="7">
    <location>
        <begin position="212"/>
        <end position="231"/>
    </location>
</feature>
<dbReference type="GeneID" id="17307736"/>
<evidence type="ECO:0000256" key="6">
    <source>
        <dbReference type="ARBA" id="ARBA00023136"/>
    </source>
</evidence>
<dbReference type="InterPro" id="IPR002781">
    <property type="entry name" value="TM_pro_TauE-like"/>
</dbReference>
<feature type="transmembrane region" description="Helical" evidence="8">
    <location>
        <begin position="313"/>
        <end position="340"/>
    </location>
</feature>
<feature type="transmembrane region" description="Helical" evidence="8">
    <location>
        <begin position="84"/>
        <end position="106"/>
    </location>
</feature>
<feature type="region of interest" description="Disordered" evidence="7">
    <location>
        <begin position="243"/>
        <end position="281"/>
    </location>
</feature>
<evidence type="ECO:0000313" key="9">
    <source>
        <dbReference type="EMBL" id="EKX51306.1"/>
    </source>
</evidence>
<accession>L1JRY7</accession>
<dbReference type="eggNOG" id="ENOG502SZPA">
    <property type="taxonomic scope" value="Eukaryota"/>
</dbReference>
<dbReference type="EnsemblProtists" id="EKX51306">
    <property type="protein sequence ID" value="EKX51306"/>
    <property type="gene ID" value="GUITHDRAFT_103223"/>
</dbReference>
<evidence type="ECO:0000256" key="3">
    <source>
        <dbReference type="ARBA" id="ARBA00022475"/>
    </source>
</evidence>